<dbReference type="InterPro" id="IPR050228">
    <property type="entry name" value="Carboxylesterase_BioH"/>
</dbReference>
<dbReference type="PANTHER" id="PTHR43194:SF2">
    <property type="entry name" value="PEROXISOMAL MEMBRANE PROTEIN LPX1"/>
    <property type="match status" value="1"/>
</dbReference>
<dbReference type="GO" id="GO:0004064">
    <property type="term" value="F:arylesterase activity"/>
    <property type="evidence" value="ECO:0007669"/>
    <property type="project" value="UniProtKB-EC"/>
</dbReference>
<dbReference type="InterPro" id="IPR000073">
    <property type="entry name" value="AB_hydrolase_1"/>
</dbReference>
<dbReference type="EMBL" id="CP015079">
    <property type="protein sequence ID" value="ANH38983.1"/>
    <property type="molecule type" value="Genomic_DNA"/>
</dbReference>
<sequence length="267" mass="28922">MARLAVEGTREIHFDHHKGGDRAPVVLVHGWGMNGRVWDYVLPYLLRAGHDVVVADQRACGRSDRDFDDMGIETLGADVVALVDHLDLEPVVLNGWSAGGAVVTSAAASLGRRCAGLVLTCGAAPRFTNAEDWTHGIPADGIPDMIAALDDDPVTFLRAMSAGQAHVALDPAIIDWMWWIFNEAGARAHETLLDLAHVDLREAVAKITAPTLVFGGKHDPTVPFTIAEHQAETYPQAKLVALDTGHVPFIEAKAEYREALLDYLDQL</sequence>
<name>A0A1A9GN06_9ACTN</name>
<proteinExistence type="predicted"/>
<reference evidence="2 3" key="1">
    <citation type="submission" date="2016-03" db="EMBL/GenBank/DDBJ databases">
        <title>Complete genome sequence of a soil Actinobacterium, Nocardioides dokdonensis FR1436.</title>
        <authorList>
            <person name="Kwon S.-K."/>
            <person name="Kim K."/>
            <person name="Kim J.F."/>
        </authorList>
    </citation>
    <scope>NUCLEOTIDE SEQUENCE [LARGE SCALE GENOMIC DNA]</scope>
    <source>
        <strain evidence="2 3">FR1436</strain>
    </source>
</reference>
<evidence type="ECO:0000313" key="2">
    <source>
        <dbReference type="EMBL" id="ANH38983.1"/>
    </source>
</evidence>
<feature type="domain" description="AB hydrolase-1" evidence="1">
    <location>
        <begin position="24"/>
        <end position="252"/>
    </location>
</feature>
<dbReference type="RefSeq" id="WP_068110259.1">
    <property type="nucleotide sequence ID" value="NZ_CP015079.1"/>
</dbReference>
<dbReference type="OrthoDB" id="9785847at2"/>
<evidence type="ECO:0000259" key="1">
    <source>
        <dbReference type="Pfam" id="PF00561"/>
    </source>
</evidence>
<keyword evidence="2" id="KW-0378">Hydrolase</keyword>
<accession>A0A1A9GN06</accession>
<dbReference type="EC" id="3.1.1.2" evidence="2"/>
<dbReference type="Gene3D" id="3.40.50.1820">
    <property type="entry name" value="alpha/beta hydrolase"/>
    <property type="match status" value="1"/>
</dbReference>
<dbReference type="Proteomes" id="UP000077868">
    <property type="component" value="Chromosome"/>
</dbReference>
<protein>
    <submittedName>
        <fullName evidence="2">Arylesterase</fullName>
        <ecNumber evidence="2">3.1.1.2</ecNumber>
    </submittedName>
</protein>
<dbReference type="InterPro" id="IPR029058">
    <property type="entry name" value="AB_hydrolase_fold"/>
</dbReference>
<dbReference type="PATRIC" id="fig|1300347.3.peg.2559"/>
<gene>
    <name evidence="2" type="ORF">I601_2567</name>
</gene>
<dbReference type="AlphaFoldDB" id="A0A1A9GN06"/>
<dbReference type="SUPFAM" id="SSF53474">
    <property type="entry name" value="alpha/beta-Hydrolases"/>
    <property type="match status" value="1"/>
</dbReference>
<evidence type="ECO:0000313" key="3">
    <source>
        <dbReference type="Proteomes" id="UP000077868"/>
    </source>
</evidence>
<dbReference type="STRING" id="1300347.I601_2567"/>
<keyword evidence="3" id="KW-1185">Reference proteome</keyword>
<dbReference type="KEGG" id="ndk:I601_2567"/>
<dbReference type="Pfam" id="PF00561">
    <property type="entry name" value="Abhydrolase_1"/>
    <property type="match status" value="1"/>
</dbReference>
<organism evidence="2 3">
    <name type="scientific">Nocardioides dokdonensis FR1436</name>
    <dbReference type="NCBI Taxonomy" id="1300347"/>
    <lineage>
        <taxon>Bacteria</taxon>
        <taxon>Bacillati</taxon>
        <taxon>Actinomycetota</taxon>
        <taxon>Actinomycetes</taxon>
        <taxon>Propionibacteriales</taxon>
        <taxon>Nocardioidaceae</taxon>
        <taxon>Nocardioides</taxon>
    </lineage>
</organism>
<dbReference type="PANTHER" id="PTHR43194">
    <property type="entry name" value="HYDROLASE ALPHA/BETA FOLD FAMILY"/>
    <property type="match status" value="1"/>
</dbReference>